<dbReference type="PANTHER" id="PTHR43240">
    <property type="entry name" value="1,4-DIHYDROXY-2-NAPHTHOYL-COA THIOESTERASE 1"/>
    <property type="match status" value="1"/>
</dbReference>
<dbReference type="GO" id="GO:0061522">
    <property type="term" value="F:1,4-dihydroxy-2-naphthoyl-CoA thioesterase activity"/>
    <property type="evidence" value="ECO:0007669"/>
    <property type="project" value="TreeGrafter"/>
</dbReference>
<dbReference type="KEGG" id="scib:HUG20_09715"/>
<evidence type="ECO:0000256" key="2">
    <source>
        <dbReference type="ARBA" id="ARBA00022801"/>
    </source>
</evidence>
<dbReference type="EMBL" id="CP054706">
    <property type="protein sequence ID" value="QQK81930.1"/>
    <property type="molecule type" value="Genomic_DNA"/>
</dbReference>
<dbReference type="PANTHER" id="PTHR43240:SF5">
    <property type="entry name" value="1,4-DIHYDROXY-2-NAPHTHOYL-COA THIOESTERASE 1"/>
    <property type="match status" value="1"/>
</dbReference>
<dbReference type="SUPFAM" id="SSF54637">
    <property type="entry name" value="Thioesterase/thiol ester dehydrase-isomerase"/>
    <property type="match status" value="1"/>
</dbReference>
<dbReference type="NCBIfam" id="TIGR00369">
    <property type="entry name" value="unchar_dom_1"/>
    <property type="match status" value="1"/>
</dbReference>
<gene>
    <name evidence="4" type="ORF">HUG20_09715</name>
</gene>
<organism evidence="4 5">
    <name type="scientific">Salicibibacter cibi</name>
    <dbReference type="NCBI Taxonomy" id="2743001"/>
    <lineage>
        <taxon>Bacteria</taxon>
        <taxon>Bacillati</taxon>
        <taxon>Bacillota</taxon>
        <taxon>Bacilli</taxon>
        <taxon>Bacillales</taxon>
        <taxon>Bacillaceae</taxon>
        <taxon>Salicibibacter</taxon>
    </lineage>
</organism>
<accession>A0A7T6ZEC8</accession>
<sequence>MRTRGKDSLVGELEMEYVELSSNRLIMTMPVGSKTRQPAGILHGGASVALAETAATMATAMNIDPQKFNPVGMEINANHIRSKTDGVVTATATPFHKGRTTMVWDIQITDENEKLICVARCTMAVVSK</sequence>
<evidence type="ECO:0000256" key="1">
    <source>
        <dbReference type="ARBA" id="ARBA00008324"/>
    </source>
</evidence>
<dbReference type="AlphaFoldDB" id="A0A7T6ZEC8"/>
<keyword evidence="5" id="KW-1185">Reference proteome</keyword>
<dbReference type="CDD" id="cd03443">
    <property type="entry name" value="PaaI_thioesterase"/>
    <property type="match status" value="1"/>
</dbReference>
<comment type="similarity">
    <text evidence="1">Belongs to the thioesterase PaaI family.</text>
</comment>
<dbReference type="Pfam" id="PF03061">
    <property type="entry name" value="4HBT"/>
    <property type="match status" value="1"/>
</dbReference>
<dbReference type="Gene3D" id="3.10.129.10">
    <property type="entry name" value="Hotdog Thioesterase"/>
    <property type="match status" value="1"/>
</dbReference>
<protein>
    <submittedName>
        <fullName evidence="4">Hotdog fold thioesterase</fullName>
    </submittedName>
</protein>
<dbReference type="GO" id="GO:0005829">
    <property type="term" value="C:cytosol"/>
    <property type="evidence" value="ECO:0007669"/>
    <property type="project" value="TreeGrafter"/>
</dbReference>
<dbReference type="InterPro" id="IPR003736">
    <property type="entry name" value="PAAI_dom"/>
</dbReference>
<proteinExistence type="inferred from homology"/>
<reference evidence="4 5" key="1">
    <citation type="submission" date="2020-06" db="EMBL/GenBank/DDBJ databases">
        <title>Genomic analysis of Salicibibacter sp. NKC21-4.</title>
        <authorList>
            <person name="Oh Y.J."/>
        </authorList>
    </citation>
    <scope>NUCLEOTIDE SEQUENCE [LARGE SCALE GENOMIC DNA]</scope>
    <source>
        <strain evidence="4 5">NKC21-4</strain>
    </source>
</reference>
<dbReference type="Proteomes" id="UP000595349">
    <property type="component" value="Chromosome"/>
</dbReference>
<evidence type="ECO:0000259" key="3">
    <source>
        <dbReference type="Pfam" id="PF03061"/>
    </source>
</evidence>
<feature type="domain" description="Thioesterase" evidence="3">
    <location>
        <begin position="40"/>
        <end position="117"/>
    </location>
</feature>
<keyword evidence="2" id="KW-0378">Hydrolase</keyword>
<evidence type="ECO:0000313" key="4">
    <source>
        <dbReference type="EMBL" id="QQK81930.1"/>
    </source>
</evidence>
<dbReference type="InterPro" id="IPR029069">
    <property type="entry name" value="HotDog_dom_sf"/>
</dbReference>
<evidence type="ECO:0000313" key="5">
    <source>
        <dbReference type="Proteomes" id="UP000595349"/>
    </source>
</evidence>
<dbReference type="InterPro" id="IPR006683">
    <property type="entry name" value="Thioestr_dom"/>
</dbReference>
<dbReference type="RefSeq" id="WP_200090460.1">
    <property type="nucleotide sequence ID" value="NZ_CP054706.1"/>
</dbReference>
<name>A0A7T6ZEC8_9BACI</name>